<accession>A0A078AW96</accession>
<keyword evidence="3" id="KW-1185">Reference proteome</keyword>
<dbReference type="Proteomes" id="UP000039865">
    <property type="component" value="Unassembled WGS sequence"/>
</dbReference>
<dbReference type="InParanoid" id="A0A078AW96"/>
<dbReference type="EMBL" id="CCKQ01013409">
    <property type="protein sequence ID" value="CDW85073.1"/>
    <property type="molecule type" value="Genomic_DNA"/>
</dbReference>
<evidence type="ECO:0000256" key="1">
    <source>
        <dbReference type="SAM" id="MobiDB-lite"/>
    </source>
</evidence>
<feature type="region of interest" description="Disordered" evidence="1">
    <location>
        <begin position="185"/>
        <end position="205"/>
    </location>
</feature>
<protein>
    <submittedName>
        <fullName evidence="2">Uncharacterized protein</fullName>
    </submittedName>
</protein>
<reference evidence="2 3" key="1">
    <citation type="submission" date="2014-06" db="EMBL/GenBank/DDBJ databases">
        <authorList>
            <person name="Swart Estienne"/>
        </authorList>
    </citation>
    <scope>NUCLEOTIDE SEQUENCE [LARGE SCALE GENOMIC DNA]</scope>
    <source>
        <strain evidence="2 3">130c</strain>
    </source>
</reference>
<proteinExistence type="predicted"/>
<feature type="compositionally biased region" description="Polar residues" evidence="1">
    <location>
        <begin position="194"/>
        <end position="205"/>
    </location>
</feature>
<dbReference type="AlphaFoldDB" id="A0A078AW96"/>
<organism evidence="2 3">
    <name type="scientific">Stylonychia lemnae</name>
    <name type="common">Ciliate</name>
    <dbReference type="NCBI Taxonomy" id="5949"/>
    <lineage>
        <taxon>Eukaryota</taxon>
        <taxon>Sar</taxon>
        <taxon>Alveolata</taxon>
        <taxon>Ciliophora</taxon>
        <taxon>Intramacronucleata</taxon>
        <taxon>Spirotrichea</taxon>
        <taxon>Stichotrichia</taxon>
        <taxon>Sporadotrichida</taxon>
        <taxon>Oxytrichidae</taxon>
        <taxon>Stylonychinae</taxon>
        <taxon>Stylonychia</taxon>
    </lineage>
</organism>
<evidence type="ECO:0000313" key="3">
    <source>
        <dbReference type="Proteomes" id="UP000039865"/>
    </source>
</evidence>
<sequence>MLGKLSAINKIKYKKQKANSNTIMNLRSKTPSLVINQPILSQSNKYQSIQLVRNSVNNKAGVLNQNKYFNTNKQTNVNNQQNQSSNYENNISINEGSREHNQSKQNVRGNKENINAEDNSIIEYGKLTLSDHNYKDNTEHKNKEVNESMTFNKLNEVIQVYNTQSTIEPLFSKDLPMTVQDLNSSKESNRHDASNQNKFIKVNNNQNQGVPQIKLKANQNDLYSLNNIVQQYKSNLQNYTNIAITEGVRYTQTRGQRH</sequence>
<name>A0A078AW96_STYLE</name>
<evidence type="ECO:0000313" key="2">
    <source>
        <dbReference type="EMBL" id="CDW85073.1"/>
    </source>
</evidence>
<gene>
    <name evidence="2" type="primary">Contig9774.g10450</name>
    <name evidence="2" type="ORF">STYLEM_14143</name>
</gene>